<keyword evidence="2" id="KW-0732">Signal</keyword>
<feature type="chain" id="PRO_5014824853" description="TrbL/VirB6 plasmid conjugal transfer protein" evidence="2">
    <location>
        <begin position="27"/>
        <end position="541"/>
    </location>
</feature>
<name>A0A2M7W207_9BACT</name>
<protein>
    <recommendedName>
        <fullName evidence="5">TrbL/VirB6 plasmid conjugal transfer protein</fullName>
    </recommendedName>
</protein>
<dbReference type="EMBL" id="PFQB01000061">
    <property type="protein sequence ID" value="PJA14125.1"/>
    <property type="molecule type" value="Genomic_DNA"/>
</dbReference>
<feature type="transmembrane region" description="Helical" evidence="1">
    <location>
        <begin position="351"/>
        <end position="379"/>
    </location>
</feature>
<evidence type="ECO:0000256" key="1">
    <source>
        <dbReference type="SAM" id="Phobius"/>
    </source>
</evidence>
<sequence length="541" mass="56731">MKKIALLSLLIGVLSFVLLDFKPVYAATCDADENLYLNVFTNGRDSIDKSIGVTQESAVSTTNVLVTSLLSVASVGMTSSAGNCMKVSLLDNIRDVNAQKDSPGALQYAVSMMASSFSGVPAESIPGYYAQMLLPKELVSGSTAYAGANCGDKGLLTAPPDCRSASIYFGEDQNFGIGISTLWGMSFAFAMVIVVFVLIVSGFMIMFRSKIGGQVVVTVSMALQNIVIATGMALASYALGVFFVNLSKFLILLFANVFVTVLMTQDPGYGLLFGGTIAQIGPITLDSPVGFLTFINEPLGLSAKLLFVLLVGDGVGALETVTSNFGLTFTSIPSALSSWISNIVGGIVTGFNLAGVGIVLLISRIIITGGIFIASIRIFWTVLKIYIKMAIDIVLAPVLFVLMAIPGKNTGISEWIGRMFKNALAPPLMVVAINMIIYITLKLAFMVGGNSLTGGPVTAVSGGSLSGGADSGTLISFFWGMMSVGMGLHGIIMLVLLNMVPSIPKAMEDLFAAKSSGSMLKAGEEVSKRLQSIPLLGTAMK</sequence>
<evidence type="ECO:0000313" key="4">
    <source>
        <dbReference type="Proteomes" id="UP000228952"/>
    </source>
</evidence>
<reference evidence="4" key="1">
    <citation type="submission" date="2017-09" db="EMBL/GenBank/DDBJ databases">
        <title>Depth-based differentiation of microbial function through sediment-hosted aquifers and enrichment of novel symbionts in the deep terrestrial subsurface.</title>
        <authorList>
            <person name="Probst A.J."/>
            <person name="Ladd B."/>
            <person name="Jarett J.K."/>
            <person name="Geller-Mcgrath D.E."/>
            <person name="Sieber C.M.K."/>
            <person name="Emerson J.B."/>
            <person name="Anantharaman K."/>
            <person name="Thomas B.C."/>
            <person name="Malmstrom R."/>
            <person name="Stieglmeier M."/>
            <person name="Klingl A."/>
            <person name="Woyke T."/>
            <person name="Ryan C.M."/>
            <person name="Banfield J.F."/>
        </authorList>
    </citation>
    <scope>NUCLEOTIDE SEQUENCE [LARGE SCALE GENOMIC DNA]</scope>
</reference>
<organism evidence="3 4">
    <name type="scientific">Candidatus Dojkabacteria bacterium CG_4_10_14_0_2_um_filter_Dojkabacteria_WS6_41_15</name>
    <dbReference type="NCBI Taxonomy" id="2014249"/>
    <lineage>
        <taxon>Bacteria</taxon>
        <taxon>Candidatus Dojkabacteria</taxon>
    </lineage>
</organism>
<comment type="caution">
    <text evidence="3">The sequence shown here is derived from an EMBL/GenBank/DDBJ whole genome shotgun (WGS) entry which is preliminary data.</text>
</comment>
<dbReference type="AlphaFoldDB" id="A0A2M7W207"/>
<accession>A0A2M7W207</accession>
<evidence type="ECO:0000256" key="2">
    <source>
        <dbReference type="SAM" id="SignalP"/>
    </source>
</evidence>
<feature type="transmembrane region" description="Helical" evidence="1">
    <location>
        <begin position="474"/>
        <end position="497"/>
    </location>
</feature>
<feature type="transmembrane region" description="Helical" evidence="1">
    <location>
        <begin position="241"/>
        <end position="262"/>
    </location>
</feature>
<evidence type="ECO:0008006" key="5">
    <source>
        <dbReference type="Google" id="ProtNLM"/>
    </source>
</evidence>
<keyword evidence="1" id="KW-1133">Transmembrane helix</keyword>
<keyword evidence="1" id="KW-0472">Membrane</keyword>
<feature type="signal peptide" evidence="2">
    <location>
        <begin position="1"/>
        <end position="26"/>
    </location>
</feature>
<evidence type="ECO:0000313" key="3">
    <source>
        <dbReference type="EMBL" id="PJA14125.1"/>
    </source>
</evidence>
<dbReference type="Proteomes" id="UP000228952">
    <property type="component" value="Unassembled WGS sequence"/>
</dbReference>
<keyword evidence="1" id="KW-0812">Transmembrane</keyword>
<proteinExistence type="predicted"/>
<feature type="transmembrane region" description="Helical" evidence="1">
    <location>
        <begin position="215"/>
        <end position="235"/>
    </location>
</feature>
<feature type="transmembrane region" description="Helical" evidence="1">
    <location>
        <begin position="426"/>
        <end position="447"/>
    </location>
</feature>
<feature type="transmembrane region" description="Helical" evidence="1">
    <location>
        <begin position="182"/>
        <end position="203"/>
    </location>
</feature>
<feature type="transmembrane region" description="Helical" evidence="1">
    <location>
        <begin position="305"/>
        <end position="330"/>
    </location>
</feature>
<gene>
    <name evidence="3" type="ORF">COX64_02415</name>
</gene>
<feature type="transmembrane region" description="Helical" evidence="1">
    <location>
        <begin position="269"/>
        <end position="285"/>
    </location>
</feature>